<dbReference type="GO" id="GO:0008170">
    <property type="term" value="F:N-methyltransferase activity"/>
    <property type="evidence" value="ECO:0007669"/>
    <property type="project" value="UniProtKB-ARBA"/>
</dbReference>
<evidence type="ECO:0000256" key="3">
    <source>
        <dbReference type="ARBA" id="ARBA00022679"/>
    </source>
</evidence>
<evidence type="ECO:0000313" key="7">
    <source>
        <dbReference type="Proteomes" id="UP000436006"/>
    </source>
</evidence>
<comment type="similarity">
    <text evidence="1">Belongs to the eukaryotic/archaeal PrmC-related family.</text>
</comment>
<evidence type="ECO:0000259" key="5">
    <source>
        <dbReference type="Pfam" id="PF05175"/>
    </source>
</evidence>
<organism evidence="6 7">
    <name type="scientific">Spirosoma arboris</name>
    <dbReference type="NCBI Taxonomy" id="2682092"/>
    <lineage>
        <taxon>Bacteria</taxon>
        <taxon>Pseudomonadati</taxon>
        <taxon>Bacteroidota</taxon>
        <taxon>Cytophagia</taxon>
        <taxon>Cytophagales</taxon>
        <taxon>Cytophagaceae</taxon>
        <taxon>Spirosoma</taxon>
    </lineage>
</organism>
<dbReference type="InterPro" id="IPR052190">
    <property type="entry name" value="Euk-Arch_PrmC-MTase"/>
</dbReference>
<keyword evidence="2 6" id="KW-0489">Methyltransferase</keyword>
<dbReference type="RefSeq" id="WP_157585304.1">
    <property type="nucleotide sequence ID" value="NZ_WPIN01000004.1"/>
</dbReference>
<dbReference type="InterPro" id="IPR029063">
    <property type="entry name" value="SAM-dependent_MTases_sf"/>
</dbReference>
<keyword evidence="4" id="KW-0949">S-adenosyl-L-methionine</keyword>
<protein>
    <submittedName>
        <fullName evidence="6">Methyltransferase</fullName>
    </submittedName>
</protein>
<dbReference type="NCBIfam" id="TIGR00537">
    <property type="entry name" value="hemK_rel_arch"/>
    <property type="match status" value="1"/>
</dbReference>
<evidence type="ECO:0000313" key="6">
    <source>
        <dbReference type="EMBL" id="MVM30917.1"/>
    </source>
</evidence>
<dbReference type="SUPFAM" id="SSF53335">
    <property type="entry name" value="S-adenosyl-L-methionine-dependent methyltransferases"/>
    <property type="match status" value="1"/>
</dbReference>
<dbReference type="GO" id="GO:0032259">
    <property type="term" value="P:methylation"/>
    <property type="evidence" value="ECO:0007669"/>
    <property type="project" value="UniProtKB-KW"/>
</dbReference>
<dbReference type="Pfam" id="PF05175">
    <property type="entry name" value="MTS"/>
    <property type="match status" value="1"/>
</dbReference>
<dbReference type="InterPro" id="IPR002052">
    <property type="entry name" value="DNA_methylase_N6_adenine_CS"/>
</dbReference>
<dbReference type="CDD" id="cd02440">
    <property type="entry name" value="AdoMet_MTases"/>
    <property type="match status" value="1"/>
</dbReference>
<dbReference type="PROSITE" id="PS00092">
    <property type="entry name" value="N6_MTASE"/>
    <property type="match status" value="1"/>
</dbReference>
<evidence type="ECO:0000256" key="1">
    <source>
        <dbReference type="ARBA" id="ARBA00006149"/>
    </source>
</evidence>
<feature type="domain" description="Methyltransferase small" evidence="5">
    <location>
        <begin position="36"/>
        <end position="143"/>
    </location>
</feature>
<dbReference type="PANTHER" id="PTHR45875:SF1">
    <property type="entry name" value="METHYLTRANSFERASE N6AMT1"/>
    <property type="match status" value="1"/>
</dbReference>
<comment type="caution">
    <text evidence="6">The sequence shown here is derived from an EMBL/GenBank/DDBJ whole genome shotgun (WGS) entry which is preliminary data.</text>
</comment>
<dbReference type="AlphaFoldDB" id="A0A7K1SAS8"/>
<dbReference type="InterPro" id="IPR007848">
    <property type="entry name" value="Small_mtfrase_dom"/>
</dbReference>
<dbReference type="GO" id="GO:0035657">
    <property type="term" value="C:eRF1 methyltransferase complex"/>
    <property type="evidence" value="ECO:0007669"/>
    <property type="project" value="TreeGrafter"/>
</dbReference>
<dbReference type="EMBL" id="WPIN01000004">
    <property type="protein sequence ID" value="MVM30917.1"/>
    <property type="molecule type" value="Genomic_DNA"/>
</dbReference>
<evidence type="ECO:0000256" key="4">
    <source>
        <dbReference type="ARBA" id="ARBA00022691"/>
    </source>
</evidence>
<dbReference type="InterPro" id="IPR004557">
    <property type="entry name" value="PrmC-related"/>
</dbReference>
<dbReference type="Gene3D" id="3.40.50.150">
    <property type="entry name" value="Vaccinia Virus protein VP39"/>
    <property type="match status" value="1"/>
</dbReference>
<accession>A0A7K1SAS8</accession>
<sequence>MSLSKSIRKTFGRWVLIPATKYYLSKERKIALAGLEIKVPPGVFHPTLFSSTKLLLEFVNSQPVLGLKVLELGAGSGLLAVDMARNGALVTASDINPIACATVRENARINDVVVNVVHSDLFDQFVDQLFDLILINPPYYPKTPKTDAEKAWFCGDDYEYFKKLFSQLAHFLSKTGYAMMILSEDCNLKKIHQLATEKGYKWQSFSTIKKNGEWYYLVKLSV</sequence>
<proteinExistence type="inferred from homology"/>
<name>A0A7K1SAS8_9BACT</name>
<reference evidence="6 7" key="1">
    <citation type="submission" date="2019-12" db="EMBL/GenBank/DDBJ databases">
        <title>Spirosoma sp. HMF4905 genome sequencing and assembly.</title>
        <authorList>
            <person name="Kang H."/>
            <person name="Cha I."/>
            <person name="Kim H."/>
            <person name="Joh K."/>
        </authorList>
    </citation>
    <scope>NUCLEOTIDE SEQUENCE [LARGE SCALE GENOMIC DNA]</scope>
    <source>
        <strain evidence="6 7">HMF4905</strain>
    </source>
</reference>
<gene>
    <name evidence="6" type="ORF">GO755_12820</name>
</gene>
<evidence type="ECO:0000256" key="2">
    <source>
        <dbReference type="ARBA" id="ARBA00022603"/>
    </source>
</evidence>
<dbReference type="GO" id="GO:0008757">
    <property type="term" value="F:S-adenosylmethionine-dependent methyltransferase activity"/>
    <property type="evidence" value="ECO:0007669"/>
    <property type="project" value="TreeGrafter"/>
</dbReference>
<keyword evidence="3 6" id="KW-0808">Transferase</keyword>
<keyword evidence="7" id="KW-1185">Reference proteome</keyword>
<dbReference type="PANTHER" id="PTHR45875">
    <property type="entry name" value="METHYLTRANSFERASE N6AMT1"/>
    <property type="match status" value="1"/>
</dbReference>
<dbReference type="Proteomes" id="UP000436006">
    <property type="component" value="Unassembled WGS sequence"/>
</dbReference>
<dbReference type="GO" id="GO:0008276">
    <property type="term" value="F:protein methyltransferase activity"/>
    <property type="evidence" value="ECO:0007669"/>
    <property type="project" value="TreeGrafter"/>
</dbReference>
<dbReference type="GO" id="GO:0003676">
    <property type="term" value="F:nucleic acid binding"/>
    <property type="evidence" value="ECO:0007669"/>
    <property type="project" value="InterPro"/>
</dbReference>